<dbReference type="InterPro" id="IPR026590">
    <property type="entry name" value="Ssirtuin_cat_dom"/>
</dbReference>
<proteinExistence type="predicted"/>
<dbReference type="GO" id="GO:0070403">
    <property type="term" value="F:NAD+ binding"/>
    <property type="evidence" value="ECO:0007669"/>
    <property type="project" value="InterPro"/>
</dbReference>
<organism evidence="6 7">
    <name type="scientific">Butyrivibrio hungatei DSM 14810</name>
    <dbReference type="NCBI Taxonomy" id="1121132"/>
    <lineage>
        <taxon>Bacteria</taxon>
        <taxon>Bacillati</taxon>
        <taxon>Bacillota</taxon>
        <taxon>Clostridia</taxon>
        <taxon>Lachnospirales</taxon>
        <taxon>Lachnospiraceae</taxon>
        <taxon>Butyrivibrio</taxon>
    </lineage>
</organism>
<feature type="binding site" evidence="4">
    <location>
        <position position="157"/>
    </location>
    <ligand>
        <name>Zn(2+)</name>
        <dbReference type="ChEBI" id="CHEBI:29105"/>
    </ligand>
</feature>
<evidence type="ECO:0000256" key="2">
    <source>
        <dbReference type="ARBA" id="ARBA00022679"/>
    </source>
</evidence>
<keyword evidence="4" id="KW-0479">Metal-binding</keyword>
<evidence type="ECO:0000313" key="6">
    <source>
        <dbReference type="EMBL" id="SHN62334.1"/>
    </source>
</evidence>
<evidence type="ECO:0000256" key="4">
    <source>
        <dbReference type="PROSITE-ProRule" id="PRU00236"/>
    </source>
</evidence>
<evidence type="ECO:0000256" key="1">
    <source>
        <dbReference type="ARBA" id="ARBA00012928"/>
    </source>
</evidence>
<dbReference type="RefSeq" id="WP_072704662.1">
    <property type="nucleotide sequence ID" value="NZ_FRDH01000011.1"/>
</dbReference>
<evidence type="ECO:0000259" key="5">
    <source>
        <dbReference type="PROSITE" id="PS50305"/>
    </source>
</evidence>
<dbReference type="EMBL" id="FRDH01000011">
    <property type="protein sequence ID" value="SHN62334.1"/>
    <property type="molecule type" value="Genomic_DNA"/>
</dbReference>
<dbReference type="Gene3D" id="3.30.1600.10">
    <property type="entry name" value="SIR2/SIRT2 'Small Domain"/>
    <property type="match status" value="1"/>
</dbReference>
<dbReference type="EC" id="2.3.1.286" evidence="1"/>
<dbReference type="InterPro" id="IPR026591">
    <property type="entry name" value="Sirtuin_cat_small_dom_sf"/>
</dbReference>
<dbReference type="Proteomes" id="UP000184097">
    <property type="component" value="Unassembled WGS sequence"/>
</dbReference>
<accession>A0A1M7SVC1</accession>
<keyword evidence="3" id="KW-0520">NAD</keyword>
<dbReference type="InterPro" id="IPR050134">
    <property type="entry name" value="NAD-dep_sirtuin_deacylases"/>
</dbReference>
<evidence type="ECO:0000256" key="3">
    <source>
        <dbReference type="ARBA" id="ARBA00023027"/>
    </source>
</evidence>
<reference evidence="6 7" key="1">
    <citation type="submission" date="2016-12" db="EMBL/GenBank/DDBJ databases">
        <authorList>
            <person name="Song W.-J."/>
            <person name="Kurnit D.M."/>
        </authorList>
    </citation>
    <scope>NUCLEOTIDE SEQUENCE [LARGE SCALE GENOMIC DNA]</scope>
    <source>
        <strain evidence="6 7">DSM 14810</strain>
    </source>
</reference>
<dbReference type="PANTHER" id="PTHR11085">
    <property type="entry name" value="NAD-DEPENDENT PROTEIN DEACYLASE SIRTUIN-5, MITOCHONDRIAL-RELATED"/>
    <property type="match status" value="1"/>
</dbReference>
<dbReference type="SUPFAM" id="SSF52467">
    <property type="entry name" value="DHS-like NAD/FAD-binding domain"/>
    <property type="match status" value="1"/>
</dbReference>
<keyword evidence="2" id="KW-0808">Transferase</keyword>
<feature type="domain" description="Deacetylase sirtuin-type" evidence="5">
    <location>
        <begin position="1"/>
        <end position="252"/>
    </location>
</feature>
<feature type="binding site" evidence="4">
    <location>
        <position position="155"/>
    </location>
    <ligand>
        <name>Zn(2+)</name>
        <dbReference type="ChEBI" id="CHEBI:29105"/>
    </ligand>
</feature>
<sequence>MEEEVKKFIEWMDDSKNIVFFGGAGVSTESGIPDFRSKDGLYNQHDIRFDKYQPEYLLSHSCLIYEPKVYYEFHRQKMDTRDIEPNNAHKYLAALEETGKLKGIVTQNIDGLHQKAGSKAVYEIHGSALRNYCMSCGKEYPDDYIFESDEPIPKCSCGGTIRPDITLYEEGLPEDQVSGAIDAISKADMLIIGGTSLTVYPAASFINYFRGRYLVIINESDIPVKRAENTLIIKEKIGKVFTEVAKLQGITL</sequence>
<gene>
    <name evidence="6" type="ORF">SAMN02745247_02484</name>
</gene>
<keyword evidence="4" id="KW-0862">Zinc</keyword>
<dbReference type="NCBIfam" id="NF001752">
    <property type="entry name" value="PRK00481.1-1"/>
    <property type="match status" value="1"/>
</dbReference>
<feature type="active site" description="Proton acceptor" evidence="4">
    <location>
        <position position="125"/>
    </location>
</feature>
<dbReference type="GO" id="GO:0017136">
    <property type="term" value="F:histone deacetylase activity, NAD-dependent"/>
    <property type="evidence" value="ECO:0007669"/>
    <property type="project" value="TreeGrafter"/>
</dbReference>
<dbReference type="PANTHER" id="PTHR11085:SF4">
    <property type="entry name" value="NAD-DEPENDENT PROTEIN DEACYLASE"/>
    <property type="match status" value="1"/>
</dbReference>
<feature type="binding site" evidence="4">
    <location>
        <position position="133"/>
    </location>
    <ligand>
        <name>Zn(2+)</name>
        <dbReference type="ChEBI" id="CHEBI:29105"/>
    </ligand>
</feature>
<name>A0A1M7SVC1_9FIRM</name>
<dbReference type="AlphaFoldDB" id="A0A1M7SVC1"/>
<dbReference type="GO" id="GO:0046872">
    <property type="term" value="F:metal ion binding"/>
    <property type="evidence" value="ECO:0007669"/>
    <property type="project" value="UniProtKB-KW"/>
</dbReference>
<dbReference type="PROSITE" id="PS50305">
    <property type="entry name" value="SIRTUIN"/>
    <property type="match status" value="1"/>
</dbReference>
<dbReference type="InterPro" id="IPR003000">
    <property type="entry name" value="Sirtuin"/>
</dbReference>
<evidence type="ECO:0000313" key="7">
    <source>
        <dbReference type="Proteomes" id="UP000184097"/>
    </source>
</evidence>
<dbReference type="InterPro" id="IPR029035">
    <property type="entry name" value="DHS-like_NAD/FAD-binding_dom"/>
</dbReference>
<dbReference type="Gene3D" id="3.40.50.1220">
    <property type="entry name" value="TPP-binding domain"/>
    <property type="match status" value="1"/>
</dbReference>
<dbReference type="Pfam" id="PF02146">
    <property type="entry name" value="SIR2"/>
    <property type="match status" value="1"/>
</dbReference>
<feature type="binding site" evidence="4">
    <location>
        <position position="136"/>
    </location>
    <ligand>
        <name>Zn(2+)</name>
        <dbReference type="ChEBI" id="CHEBI:29105"/>
    </ligand>
</feature>
<protein>
    <recommendedName>
        <fullName evidence="1">protein acetyllysine N-acetyltransferase</fullName>
        <ecNumber evidence="1">2.3.1.286</ecNumber>
    </recommendedName>
</protein>